<comment type="subcellular location">
    <subcellularLocation>
        <location evidence="1">Membrane</location>
    </subcellularLocation>
</comment>
<reference evidence="5 6" key="1">
    <citation type="submission" date="2024-09" db="EMBL/GenBank/DDBJ databases">
        <authorList>
            <person name="Zhang Z.-H."/>
        </authorList>
    </citation>
    <scope>NUCLEOTIDE SEQUENCE [LARGE SCALE GENOMIC DNA]</scope>
    <source>
        <strain evidence="5 6">HHTR114</strain>
    </source>
</reference>
<dbReference type="RefSeq" id="WP_379879292.1">
    <property type="nucleotide sequence ID" value="NZ_JBHPON010000001.1"/>
</dbReference>
<accession>A0ABW1KVQ3</accession>
<name>A0ABW1KVQ3_9PROT</name>
<dbReference type="Proteomes" id="UP001596116">
    <property type="component" value="Unassembled WGS sequence"/>
</dbReference>
<dbReference type="EMBL" id="JBHPON010000001">
    <property type="protein sequence ID" value="MFC6035385.1"/>
    <property type="molecule type" value="Genomic_DNA"/>
</dbReference>
<protein>
    <submittedName>
        <fullName evidence="5">VirB3 family type IV secretion system protein</fullName>
    </submittedName>
</protein>
<dbReference type="PIRSF" id="PIRSF017854">
    <property type="entry name" value="T4SS_TrbD"/>
    <property type="match status" value="1"/>
</dbReference>
<evidence type="ECO:0000256" key="1">
    <source>
        <dbReference type="ARBA" id="ARBA00004370"/>
    </source>
</evidence>
<evidence type="ECO:0000256" key="3">
    <source>
        <dbReference type="ARBA" id="ARBA00022989"/>
    </source>
</evidence>
<dbReference type="Pfam" id="PF05101">
    <property type="entry name" value="VirB3"/>
    <property type="match status" value="1"/>
</dbReference>
<sequence>MDGFEIPLRRSLTEPILLGGAPRSAAILIGTVAAALALGLRLWLPGLLVWLAGHTGAVMAAKADPDFMSVAIRSLRHKAHLSC</sequence>
<keyword evidence="6" id="KW-1185">Reference proteome</keyword>
<gene>
    <name evidence="5" type="ORF">ACFMB1_07510</name>
</gene>
<keyword evidence="3" id="KW-1133">Transmembrane helix</keyword>
<dbReference type="InterPro" id="IPR007792">
    <property type="entry name" value="T4SS_VirB3/TrbD/AvhB"/>
</dbReference>
<keyword evidence="2" id="KW-0812">Transmembrane</keyword>
<evidence type="ECO:0000313" key="6">
    <source>
        <dbReference type="Proteomes" id="UP001596116"/>
    </source>
</evidence>
<evidence type="ECO:0000313" key="5">
    <source>
        <dbReference type="EMBL" id="MFC6035385.1"/>
    </source>
</evidence>
<evidence type="ECO:0000256" key="4">
    <source>
        <dbReference type="ARBA" id="ARBA00023136"/>
    </source>
</evidence>
<evidence type="ECO:0000256" key="2">
    <source>
        <dbReference type="ARBA" id="ARBA00022692"/>
    </source>
</evidence>
<keyword evidence="4" id="KW-0472">Membrane</keyword>
<comment type="caution">
    <text evidence="5">The sequence shown here is derived from an EMBL/GenBank/DDBJ whole genome shotgun (WGS) entry which is preliminary data.</text>
</comment>
<dbReference type="InterPro" id="IPR016704">
    <property type="entry name" value="Conjugal_tfr_TrbD"/>
</dbReference>
<proteinExistence type="predicted"/>
<organism evidence="5 6">
    <name type="scientific">Hyphococcus aureus</name>
    <dbReference type="NCBI Taxonomy" id="2666033"/>
    <lineage>
        <taxon>Bacteria</taxon>
        <taxon>Pseudomonadati</taxon>
        <taxon>Pseudomonadota</taxon>
        <taxon>Alphaproteobacteria</taxon>
        <taxon>Parvularculales</taxon>
        <taxon>Parvularculaceae</taxon>
        <taxon>Hyphococcus</taxon>
    </lineage>
</organism>